<dbReference type="PATRIC" id="fig|595434.4.peg.3305"/>
<feature type="chain" id="PRO_5005250126" evidence="2">
    <location>
        <begin position="30"/>
        <end position="448"/>
    </location>
</feature>
<feature type="compositionally biased region" description="Polar residues" evidence="1">
    <location>
        <begin position="30"/>
        <end position="64"/>
    </location>
</feature>
<dbReference type="Proteomes" id="UP000036367">
    <property type="component" value="Unassembled WGS sequence"/>
</dbReference>
<dbReference type="GO" id="GO:0016787">
    <property type="term" value="F:hydrolase activity"/>
    <property type="evidence" value="ECO:0007669"/>
    <property type="project" value="UniProtKB-KW"/>
</dbReference>
<evidence type="ECO:0000256" key="2">
    <source>
        <dbReference type="SAM" id="SignalP"/>
    </source>
</evidence>
<gene>
    <name evidence="4" type="ORF">RISK_003468</name>
</gene>
<feature type="domain" description="3-keto-alpha-glucoside-1,2-lyase/3-keto-2-hydroxy-glucal hydratase" evidence="3">
    <location>
        <begin position="91"/>
        <end position="254"/>
    </location>
</feature>
<keyword evidence="5" id="KW-1185">Reference proteome</keyword>
<dbReference type="Gene3D" id="2.60.120.560">
    <property type="entry name" value="Exo-inulinase, domain 1"/>
    <property type="match status" value="2"/>
</dbReference>
<dbReference type="AlphaFoldDB" id="A0A0J1EFZ2"/>
<dbReference type="EMBL" id="LECT01000028">
    <property type="protein sequence ID" value="KLU04414.1"/>
    <property type="molecule type" value="Genomic_DNA"/>
</dbReference>
<evidence type="ECO:0000256" key="1">
    <source>
        <dbReference type="SAM" id="MobiDB-lite"/>
    </source>
</evidence>
<sequence length="448" mass="48879">MNRIFARSSCVLPLTVCLLAGMMFPGCSSSRTDSTADQAEANEASSTSGNGDATQEASSDSTEASFEPPVFEADAEKLLASRLPIERTQQGWIRLFDGHTLFGWAIGGKANFRVEDETIVADQGENCLLTTSTQWSDYELELQFQCDEDTNSGVFVRTTLDPQDVTADCYEVNIAPPSNPFPTGGVVERAKGETFDTDPEKWHTMNILCDGATLRVTIDGTVTCEIDDATRPTTGYIGLQHRDGRIAFKNIQLRPLGLKNLLADGLEGWTVREGMEGEYRIDDDGHLVVDGGKQQLETNAVFGDFVMLAEYKMDDPKSNSGLFFRAIPGDEMMGYECQVSNELIDGNPLKPADCGAGGIFRRQDARVVAGEPERLNSILLVAEGNHFATWVNGIQVTDIVDTRKADENPRRGLRLEPGSIIVQGHDKTTQATYRQIAVAVQTAAEGSE</sequence>
<feature type="domain" description="3-keto-alpha-glucoside-1,2-lyase/3-keto-2-hydroxy-glucal hydratase" evidence="3">
    <location>
        <begin position="264"/>
        <end position="438"/>
    </location>
</feature>
<proteinExistence type="predicted"/>
<reference evidence="4" key="1">
    <citation type="submission" date="2015-05" db="EMBL/GenBank/DDBJ databases">
        <title>Permanent draft genome of Rhodopirellula islandicus K833.</title>
        <authorList>
            <person name="Kizina J."/>
            <person name="Richter M."/>
            <person name="Glockner F.O."/>
            <person name="Harder J."/>
        </authorList>
    </citation>
    <scope>NUCLEOTIDE SEQUENCE [LARGE SCALE GENOMIC DNA]</scope>
    <source>
        <strain evidence="4">K833</strain>
    </source>
</reference>
<feature type="region of interest" description="Disordered" evidence="1">
    <location>
        <begin position="30"/>
        <end position="67"/>
    </location>
</feature>
<evidence type="ECO:0000313" key="4">
    <source>
        <dbReference type="EMBL" id="KLU04414.1"/>
    </source>
</evidence>
<feature type="signal peptide" evidence="2">
    <location>
        <begin position="1"/>
        <end position="29"/>
    </location>
</feature>
<name>A0A0J1EFZ2_RHOIS</name>
<dbReference type="Pfam" id="PF06439">
    <property type="entry name" value="3keto-disac_hyd"/>
    <property type="match status" value="2"/>
</dbReference>
<comment type="caution">
    <text evidence="4">The sequence shown here is derived from an EMBL/GenBank/DDBJ whole genome shotgun (WGS) entry which is preliminary data.</text>
</comment>
<dbReference type="STRING" id="595434.RISK_003468"/>
<keyword evidence="2" id="KW-0732">Signal</keyword>
<organism evidence="4 5">
    <name type="scientific">Rhodopirellula islandica</name>
    <dbReference type="NCBI Taxonomy" id="595434"/>
    <lineage>
        <taxon>Bacteria</taxon>
        <taxon>Pseudomonadati</taxon>
        <taxon>Planctomycetota</taxon>
        <taxon>Planctomycetia</taxon>
        <taxon>Pirellulales</taxon>
        <taxon>Pirellulaceae</taxon>
        <taxon>Rhodopirellula</taxon>
    </lineage>
</organism>
<protein>
    <submittedName>
        <fullName evidence="4">Secreted glycosyl hydrolase</fullName>
    </submittedName>
</protein>
<accession>A0A0J1EFZ2</accession>
<evidence type="ECO:0000259" key="3">
    <source>
        <dbReference type="Pfam" id="PF06439"/>
    </source>
</evidence>
<evidence type="ECO:0000313" key="5">
    <source>
        <dbReference type="Proteomes" id="UP000036367"/>
    </source>
</evidence>
<dbReference type="InterPro" id="IPR010496">
    <property type="entry name" value="AL/BT2_dom"/>
</dbReference>
<keyword evidence="4" id="KW-0378">Hydrolase</keyword>